<reference evidence="6" key="1">
    <citation type="journal article" date="2019" name="Int. J. Syst. Evol. Microbiol.">
        <title>The Global Catalogue of Microorganisms (GCM) 10K type strain sequencing project: providing services to taxonomists for standard genome sequencing and annotation.</title>
        <authorList>
            <consortium name="The Broad Institute Genomics Platform"/>
            <consortium name="The Broad Institute Genome Sequencing Center for Infectious Disease"/>
            <person name="Wu L."/>
            <person name="Ma J."/>
        </authorList>
    </citation>
    <scope>NUCLEOTIDE SEQUENCE [LARGE SCALE GENOMIC DNA]</scope>
    <source>
        <strain evidence="6">JCM 17342</strain>
    </source>
</reference>
<dbReference type="CDD" id="cd06170">
    <property type="entry name" value="LuxR_C_like"/>
    <property type="match status" value="1"/>
</dbReference>
<dbReference type="PROSITE" id="PS50043">
    <property type="entry name" value="HTH_LUXR_2"/>
    <property type="match status" value="1"/>
</dbReference>
<dbReference type="PRINTS" id="PR00038">
    <property type="entry name" value="HTHLUXR"/>
</dbReference>
<organism evidence="5 6">
    <name type="scientific">Allokutzneria multivorans</name>
    <dbReference type="NCBI Taxonomy" id="1142134"/>
    <lineage>
        <taxon>Bacteria</taxon>
        <taxon>Bacillati</taxon>
        <taxon>Actinomycetota</taxon>
        <taxon>Actinomycetes</taxon>
        <taxon>Pseudonocardiales</taxon>
        <taxon>Pseudonocardiaceae</taxon>
        <taxon>Allokutzneria</taxon>
    </lineage>
</organism>
<protein>
    <recommendedName>
        <fullName evidence="4">HTH luxR-type domain-containing protein</fullName>
    </recommendedName>
</protein>
<accession>A0ABP7QRZ6</accession>
<dbReference type="EMBL" id="BAABAL010000003">
    <property type="protein sequence ID" value="GAA3987091.1"/>
    <property type="molecule type" value="Genomic_DNA"/>
</dbReference>
<keyword evidence="3" id="KW-0804">Transcription</keyword>
<gene>
    <name evidence="5" type="ORF">GCM10022247_01760</name>
</gene>
<dbReference type="PANTHER" id="PTHR44688">
    <property type="entry name" value="DNA-BINDING TRANSCRIPTIONAL ACTIVATOR DEVR_DOSR"/>
    <property type="match status" value="1"/>
</dbReference>
<dbReference type="InterPro" id="IPR016032">
    <property type="entry name" value="Sig_transdc_resp-reg_C-effctor"/>
</dbReference>
<dbReference type="PROSITE" id="PS00622">
    <property type="entry name" value="HTH_LUXR_1"/>
    <property type="match status" value="1"/>
</dbReference>
<dbReference type="Pfam" id="PF00196">
    <property type="entry name" value="GerE"/>
    <property type="match status" value="1"/>
</dbReference>
<dbReference type="Proteomes" id="UP001501747">
    <property type="component" value="Unassembled WGS sequence"/>
</dbReference>
<dbReference type="Gene3D" id="1.10.10.10">
    <property type="entry name" value="Winged helix-like DNA-binding domain superfamily/Winged helix DNA-binding domain"/>
    <property type="match status" value="1"/>
</dbReference>
<dbReference type="RefSeq" id="WP_344870473.1">
    <property type="nucleotide sequence ID" value="NZ_BAABAL010000003.1"/>
</dbReference>
<evidence type="ECO:0000259" key="4">
    <source>
        <dbReference type="PROSITE" id="PS50043"/>
    </source>
</evidence>
<sequence length="251" mass="27773">MHAEPLDAADYRAMFRILEAVERLDTAERFPATIVEHLARGFGWRSMIFQLSPADFSDFRAGRVNMHRVPFDHNIRPSLVDEVIERWGDHHPLGPAIGVGLMRRDTIAASEVPADTDEAVRHYVDSYVGPRKVGDVLYTATDAGARGGLGLCVYTDNAPRERAVLAKLSKMLVPFLRQHPAPADTRHTPLTERETLVARLAAEGHPNQEIALQLGISLGTVKKHLSRALAKTHSTSRTQLALRLAGRVEAQ</sequence>
<evidence type="ECO:0000313" key="6">
    <source>
        <dbReference type="Proteomes" id="UP001501747"/>
    </source>
</evidence>
<dbReference type="PANTHER" id="PTHR44688:SF16">
    <property type="entry name" value="DNA-BINDING TRANSCRIPTIONAL ACTIVATOR DEVR_DOSR"/>
    <property type="match status" value="1"/>
</dbReference>
<comment type="caution">
    <text evidence="5">The sequence shown here is derived from an EMBL/GenBank/DDBJ whole genome shotgun (WGS) entry which is preliminary data.</text>
</comment>
<evidence type="ECO:0000256" key="1">
    <source>
        <dbReference type="ARBA" id="ARBA00023015"/>
    </source>
</evidence>
<dbReference type="InterPro" id="IPR036388">
    <property type="entry name" value="WH-like_DNA-bd_sf"/>
</dbReference>
<keyword evidence="1" id="KW-0805">Transcription regulation</keyword>
<keyword evidence="6" id="KW-1185">Reference proteome</keyword>
<dbReference type="SMART" id="SM00421">
    <property type="entry name" value="HTH_LUXR"/>
    <property type="match status" value="1"/>
</dbReference>
<evidence type="ECO:0000256" key="2">
    <source>
        <dbReference type="ARBA" id="ARBA00023125"/>
    </source>
</evidence>
<evidence type="ECO:0000256" key="3">
    <source>
        <dbReference type="ARBA" id="ARBA00023163"/>
    </source>
</evidence>
<dbReference type="InterPro" id="IPR000792">
    <property type="entry name" value="Tscrpt_reg_LuxR_C"/>
</dbReference>
<dbReference type="SUPFAM" id="SSF46894">
    <property type="entry name" value="C-terminal effector domain of the bipartite response regulators"/>
    <property type="match status" value="1"/>
</dbReference>
<evidence type="ECO:0000313" key="5">
    <source>
        <dbReference type="EMBL" id="GAA3987091.1"/>
    </source>
</evidence>
<feature type="domain" description="HTH luxR-type" evidence="4">
    <location>
        <begin position="183"/>
        <end position="248"/>
    </location>
</feature>
<name>A0ABP7QRZ6_9PSEU</name>
<proteinExistence type="predicted"/>
<keyword evidence="2" id="KW-0238">DNA-binding</keyword>